<dbReference type="PANTHER" id="PTHR13131:SF5">
    <property type="entry name" value="CYSTINOSIN"/>
    <property type="match status" value="1"/>
</dbReference>
<dbReference type="AlphaFoldDB" id="A0A2U9R0K6"/>
<dbReference type="PANTHER" id="PTHR13131">
    <property type="entry name" value="CYSTINOSIN"/>
    <property type="match status" value="1"/>
</dbReference>
<feature type="transmembrane region" description="Helical" evidence="8">
    <location>
        <begin position="200"/>
        <end position="224"/>
    </location>
</feature>
<dbReference type="Gene3D" id="1.20.1280.290">
    <property type="match status" value="1"/>
</dbReference>
<dbReference type="Pfam" id="PF04193">
    <property type="entry name" value="PQ-loop"/>
    <property type="match status" value="2"/>
</dbReference>
<evidence type="ECO:0000256" key="5">
    <source>
        <dbReference type="ARBA" id="ARBA00022989"/>
    </source>
</evidence>
<feature type="transmembrane region" description="Helical" evidence="8">
    <location>
        <begin position="160"/>
        <end position="179"/>
    </location>
</feature>
<evidence type="ECO:0000256" key="6">
    <source>
        <dbReference type="ARBA" id="ARBA00023136"/>
    </source>
</evidence>
<protein>
    <recommendedName>
        <fullName evidence="11">Cystinosin</fullName>
    </recommendedName>
</protein>
<dbReference type="EMBL" id="CP028774">
    <property type="protein sequence ID" value="AWU74832.1"/>
    <property type="molecule type" value="Genomic_DNA"/>
</dbReference>
<dbReference type="GO" id="GO:0005774">
    <property type="term" value="C:vacuolar membrane"/>
    <property type="evidence" value="ECO:0007669"/>
    <property type="project" value="TreeGrafter"/>
</dbReference>
<keyword evidence="10" id="KW-1185">Reference proteome</keyword>
<organism evidence="9 10">
    <name type="scientific">Pichia kudriavzevii</name>
    <name type="common">Yeast</name>
    <name type="synonym">Issatchenkia orientalis</name>
    <dbReference type="NCBI Taxonomy" id="4909"/>
    <lineage>
        <taxon>Eukaryota</taxon>
        <taxon>Fungi</taxon>
        <taxon>Dikarya</taxon>
        <taxon>Ascomycota</taxon>
        <taxon>Saccharomycotina</taxon>
        <taxon>Pichiomycetes</taxon>
        <taxon>Pichiales</taxon>
        <taxon>Pichiaceae</taxon>
        <taxon>Pichia</taxon>
    </lineage>
</organism>
<evidence type="ECO:0000256" key="1">
    <source>
        <dbReference type="ARBA" id="ARBA00004127"/>
    </source>
</evidence>
<proteinExistence type="predicted"/>
<evidence type="ECO:0000256" key="3">
    <source>
        <dbReference type="ARBA" id="ARBA00022692"/>
    </source>
</evidence>
<name>A0A2U9R0K6_PICKU</name>
<evidence type="ECO:0000313" key="10">
    <source>
        <dbReference type="Proteomes" id="UP000249293"/>
    </source>
</evidence>
<evidence type="ECO:0000256" key="4">
    <source>
        <dbReference type="ARBA" id="ARBA00022737"/>
    </source>
</evidence>
<accession>A0A2U9R0K6</accession>
<dbReference type="InterPro" id="IPR005282">
    <property type="entry name" value="LC_transporter"/>
</dbReference>
<dbReference type="GO" id="GO:0012505">
    <property type="term" value="C:endomembrane system"/>
    <property type="evidence" value="ECO:0007669"/>
    <property type="project" value="UniProtKB-SubCell"/>
</dbReference>
<feature type="transmembrane region" description="Helical" evidence="8">
    <location>
        <begin position="52"/>
        <end position="75"/>
    </location>
</feature>
<evidence type="ECO:0008006" key="11">
    <source>
        <dbReference type="Google" id="ProtNLM"/>
    </source>
</evidence>
<evidence type="ECO:0000256" key="8">
    <source>
        <dbReference type="SAM" id="Phobius"/>
    </source>
</evidence>
<dbReference type="Proteomes" id="UP000249293">
    <property type="component" value="Chromosome 2"/>
</dbReference>
<evidence type="ECO:0000256" key="7">
    <source>
        <dbReference type="SAM" id="MobiDB-lite"/>
    </source>
</evidence>
<keyword evidence="6 8" id="KW-0472">Membrane</keyword>
<keyword evidence="4" id="KW-0677">Repeat</keyword>
<gene>
    <name evidence="9" type="ORF">C5L36_0B00990</name>
</gene>
<dbReference type="GO" id="GO:0015184">
    <property type="term" value="F:L-cystine transmembrane transporter activity"/>
    <property type="evidence" value="ECO:0007669"/>
    <property type="project" value="TreeGrafter"/>
</dbReference>
<keyword evidence="3 8" id="KW-0812">Transmembrane</keyword>
<feature type="transmembrane region" description="Helical" evidence="8">
    <location>
        <begin position="236"/>
        <end position="257"/>
    </location>
</feature>
<keyword evidence="5 8" id="KW-1133">Transmembrane helix</keyword>
<keyword evidence="2" id="KW-0813">Transport</keyword>
<dbReference type="SMART" id="SM00679">
    <property type="entry name" value="CTNS"/>
    <property type="match status" value="2"/>
</dbReference>
<evidence type="ECO:0000313" key="9">
    <source>
        <dbReference type="EMBL" id="AWU74832.1"/>
    </source>
</evidence>
<evidence type="ECO:0000256" key="2">
    <source>
        <dbReference type="ARBA" id="ARBA00022448"/>
    </source>
</evidence>
<dbReference type="VEuPathDB" id="FungiDB:C5L36_0B00990"/>
<dbReference type="OrthoDB" id="75720at2759"/>
<dbReference type="GeneID" id="40382597"/>
<feature type="transmembrane region" description="Helical" evidence="8">
    <location>
        <begin position="95"/>
        <end position="115"/>
    </location>
</feature>
<dbReference type="KEGG" id="pkz:C5L36_0B00990"/>
<feature type="transmembrane region" description="Helical" evidence="8">
    <location>
        <begin position="127"/>
        <end position="148"/>
    </location>
</feature>
<comment type="subcellular location">
    <subcellularLocation>
        <location evidence="1">Endomembrane system</location>
        <topology evidence="1">Multi-pass membrane protein</topology>
    </subcellularLocation>
</comment>
<dbReference type="RefSeq" id="XP_029320309.1">
    <property type="nucleotide sequence ID" value="XM_029464450.1"/>
</dbReference>
<sequence>MPILTLQCTSMDLETVTKSIGWTYVLVWGVANYPTVISNTQLKSVQGISIDYMYFNLMGFVLYTLYTGSMYSSALVRREFFEETHEWPLIKLNDVIFGIHNLFTNSVIMSQAYCWGFKKNDNQRLSCMAKLVLSCVFAYLMGGGYYIYTSQGWEPVPNVFNWSRLLTSLGLVKIAMSVCKNIPQILYNYNRKSTHGWPILMIWLDFVGALLSFVQLCLDGYIVGDLSTIFDNKPKLFLAVQVFIADFIFFLQHYYLYYKRDIETFGAVNYGAIEQDERFLLEHTHDHDHLPGIMSTSTSSSCPVSNTDKDELQRLIN</sequence>
<reference evidence="9 10" key="1">
    <citation type="submission" date="2018-06" db="EMBL/GenBank/DDBJ databases">
        <title>Population genomics shows no distinction between pathogenic Candida krusei and environmental Pichia kudriavzevii: One species, four names.</title>
        <authorList>
            <person name="Douglass A.P."/>
            <person name="Offei B."/>
            <person name="Braun-Galleani S."/>
            <person name="Coughlan A.Y."/>
            <person name="Martos A."/>
            <person name="Ortiz-Merino R.A."/>
            <person name="Byrne K.P."/>
            <person name="Wolfe K.H."/>
        </authorList>
    </citation>
    <scope>NUCLEOTIDE SEQUENCE [LARGE SCALE GENOMIC DNA]</scope>
    <source>
        <strain evidence="9 10">CBS573</strain>
    </source>
</reference>
<dbReference type="STRING" id="4909.A0A2U9R0K6"/>
<dbReference type="InterPro" id="IPR006603">
    <property type="entry name" value="PQ-loop_rpt"/>
</dbReference>
<feature type="compositionally biased region" description="Basic and acidic residues" evidence="7">
    <location>
        <begin position="307"/>
        <end position="317"/>
    </location>
</feature>
<dbReference type="GO" id="GO:0000324">
    <property type="term" value="C:fungal-type vacuole"/>
    <property type="evidence" value="ECO:0007669"/>
    <property type="project" value="TreeGrafter"/>
</dbReference>
<feature type="region of interest" description="Disordered" evidence="7">
    <location>
        <begin position="295"/>
        <end position="317"/>
    </location>
</feature>
<feature type="transmembrane region" description="Helical" evidence="8">
    <location>
        <begin position="20"/>
        <end position="40"/>
    </location>
</feature>